<evidence type="ECO:0000313" key="3">
    <source>
        <dbReference type="Proteomes" id="UP001515480"/>
    </source>
</evidence>
<dbReference type="PANTHER" id="PTHR14499:SF136">
    <property type="entry name" value="GH08630P"/>
    <property type="match status" value="1"/>
</dbReference>
<evidence type="ECO:0000313" key="2">
    <source>
        <dbReference type="EMBL" id="KAL1529195.1"/>
    </source>
</evidence>
<dbReference type="Pfam" id="PF02214">
    <property type="entry name" value="BTB_2"/>
    <property type="match status" value="1"/>
</dbReference>
<evidence type="ECO:0000259" key="1">
    <source>
        <dbReference type="PROSITE" id="PS50097"/>
    </source>
</evidence>
<name>A0AB34K953_PRYPA</name>
<keyword evidence="3" id="KW-1185">Reference proteome</keyword>
<dbReference type="PROSITE" id="PS50097">
    <property type="entry name" value="BTB"/>
    <property type="match status" value="1"/>
</dbReference>
<feature type="domain" description="BTB" evidence="1">
    <location>
        <begin position="29"/>
        <end position="98"/>
    </location>
</feature>
<dbReference type="PANTHER" id="PTHR14499">
    <property type="entry name" value="POTASSIUM CHANNEL TETRAMERIZATION DOMAIN-CONTAINING"/>
    <property type="match status" value="1"/>
</dbReference>
<gene>
    <name evidence="2" type="ORF">AB1Y20_000153</name>
</gene>
<reference evidence="2 3" key="1">
    <citation type="journal article" date="2024" name="Science">
        <title>Giant polyketide synthase enzymes in the biosynthesis of giant marine polyether toxins.</title>
        <authorList>
            <person name="Fallon T.R."/>
            <person name="Shende V.V."/>
            <person name="Wierzbicki I.H."/>
            <person name="Pendleton A.L."/>
            <person name="Watervoot N.F."/>
            <person name="Auber R.P."/>
            <person name="Gonzalez D.J."/>
            <person name="Wisecaver J.H."/>
            <person name="Moore B.S."/>
        </authorList>
    </citation>
    <scope>NUCLEOTIDE SEQUENCE [LARGE SCALE GENOMIC DNA]</scope>
    <source>
        <strain evidence="2 3">12B1</strain>
    </source>
</reference>
<proteinExistence type="predicted"/>
<dbReference type="InterPro" id="IPR000210">
    <property type="entry name" value="BTB/POZ_dom"/>
</dbReference>
<dbReference type="Gene3D" id="3.30.710.10">
    <property type="entry name" value="Potassium Channel Kv1.1, Chain A"/>
    <property type="match status" value="1"/>
</dbReference>
<dbReference type="GO" id="GO:0051260">
    <property type="term" value="P:protein homooligomerization"/>
    <property type="evidence" value="ECO:0007669"/>
    <property type="project" value="InterPro"/>
</dbReference>
<dbReference type="AlphaFoldDB" id="A0AB34K953"/>
<dbReference type="Proteomes" id="UP001515480">
    <property type="component" value="Unassembled WGS sequence"/>
</dbReference>
<dbReference type="EMBL" id="JBGBPQ010000001">
    <property type="protein sequence ID" value="KAL1529195.1"/>
    <property type="molecule type" value="Genomic_DNA"/>
</dbReference>
<sequence>MHAGEPATAPASEREMHRVGERASLHLGDRVAVHVGERAFHTSVATLQGCVYFRSLFSEPWAPSSAADRNREVFVDRDGDTFAYLLQYLRQGPACLPAILPSATQPQDRFVSILIEAEFFGVDSLLEHVKARALDHMPLYSATVKTGKQTAPRRARPPMNAAAAAATFDAETGGLGAALEAGVLPKYYFQPPLEYPREKWDTHTHRGRIRQLVAPSESTYLTLRMYPPGDDGMDPEGLERRTDPNIVRKVVSYALVEYADGTTVVEPVLMLTSADVAARAEVRAARSLASMVGIRQMSSDRDLDDPAGAYLPLDRQLMLVSDFMRCPTNLEIQRESEYVQPTIDNCLCLLTSSTPGKELGWPTVEAVAQQQ</sequence>
<dbReference type="CDD" id="cd18316">
    <property type="entry name" value="BTB_POZ_KCTD-like"/>
    <property type="match status" value="1"/>
</dbReference>
<dbReference type="SUPFAM" id="SSF54695">
    <property type="entry name" value="POZ domain"/>
    <property type="match status" value="1"/>
</dbReference>
<accession>A0AB34K953</accession>
<dbReference type="SMART" id="SM00225">
    <property type="entry name" value="BTB"/>
    <property type="match status" value="1"/>
</dbReference>
<protein>
    <recommendedName>
        <fullName evidence="1">BTB domain-containing protein</fullName>
    </recommendedName>
</protein>
<organism evidence="2 3">
    <name type="scientific">Prymnesium parvum</name>
    <name type="common">Toxic golden alga</name>
    <dbReference type="NCBI Taxonomy" id="97485"/>
    <lineage>
        <taxon>Eukaryota</taxon>
        <taxon>Haptista</taxon>
        <taxon>Haptophyta</taxon>
        <taxon>Prymnesiophyceae</taxon>
        <taxon>Prymnesiales</taxon>
        <taxon>Prymnesiaceae</taxon>
        <taxon>Prymnesium</taxon>
    </lineage>
</organism>
<comment type="caution">
    <text evidence="2">The sequence shown here is derived from an EMBL/GenBank/DDBJ whole genome shotgun (WGS) entry which is preliminary data.</text>
</comment>
<dbReference type="InterPro" id="IPR003131">
    <property type="entry name" value="T1-type_BTB"/>
</dbReference>
<dbReference type="InterPro" id="IPR011333">
    <property type="entry name" value="SKP1/BTB/POZ_sf"/>
</dbReference>